<feature type="region of interest" description="Disordered" evidence="1">
    <location>
        <begin position="64"/>
        <end position="85"/>
    </location>
</feature>
<evidence type="ECO:0000256" key="1">
    <source>
        <dbReference type="SAM" id="MobiDB-lite"/>
    </source>
</evidence>
<accession>A0A7W6EWS8</accession>
<keyword evidence="2" id="KW-0132">Cell division</keyword>
<sequence>MSNVNLIIAGRPTAVSCAAGEESHIEMLGRMIDERARRIGGAQSESRTLLFAALMLADELHDAHREAPATAASPPTSTPVSQSIEESAIERLVERVNQMAERVEKVRQALEQGPVSA</sequence>
<dbReference type="AlphaFoldDB" id="A0A7W6EWS8"/>
<dbReference type="EMBL" id="JACICY010000005">
    <property type="protein sequence ID" value="MBB3861154.1"/>
    <property type="molecule type" value="Genomic_DNA"/>
</dbReference>
<comment type="caution">
    <text evidence="2">The sequence shown here is derived from an EMBL/GenBank/DDBJ whole genome shotgun (WGS) entry which is preliminary data.</text>
</comment>
<name>A0A7W6EWS8_9SPHN</name>
<dbReference type="Proteomes" id="UP000562395">
    <property type="component" value="Unassembled WGS sequence"/>
</dbReference>
<proteinExistence type="predicted"/>
<gene>
    <name evidence="2" type="ORF">GGQ88_002426</name>
</gene>
<dbReference type="InterPro" id="IPR036192">
    <property type="entry name" value="Cell_div_ZapA-like_sf"/>
</dbReference>
<keyword evidence="3" id="KW-1185">Reference proteome</keyword>
<evidence type="ECO:0000313" key="2">
    <source>
        <dbReference type="EMBL" id="MBB3861154.1"/>
    </source>
</evidence>
<dbReference type="Pfam" id="PF05164">
    <property type="entry name" value="ZapA"/>
    <property type="match status" value="1"/>
</dbReference>
<dbReference type="InterPro" id="IPR007838">
    <property type="entry name" value="Cell_div_ZapA-like"/>
</dbReference>
<dbReference type="SUPFAM" id="SSF102829">
    <property type="entry name" value="Cell division protein ZapA-like"/>
    <property type="match status" value="1"/>
</dbReference>
<keyword evidence="2" id="KW-0131">Cell cycle</keyword>
<organism evidence="2 3">
    <name type="scientific">Novosphingobium hassiacum</name>
    <dbReference type="NCBI Taxonomy" id="173676"/>
    <lineage>
        <taxon>Bacteria</taxon>
        <taxon>Pseudomonadati</taxon>
        <taxon>Pseudomonadota</taxon>
        <taxon>Alphaproteobacteria</taxon>
        <taxon>Sphingomonadales</taxon>
        <taxon>Sphingomonadaceae</taxon>
        <taxon>Novosphingobium</taxon>
    </lineage>
</organism>
<protein>
    <submittedName>
        <fullName evidence="2">Cell division protein ZapA</fullName>
    </submittedName>
</protein>
<feature type="compositionally biased region" description="Low complexity" evidence="1">
    <location>
        <begin position="68"/>
        <end position="79"/>
    </location>
</feature>
<reference evidence="2 3" key="1">
    <citation type="submission" date="2020-08" db="EMBL/GenBank/DDBJ databases">
        <title>Genomic Encyclopedia of Type Strains, Phase IV (KMG-IV): sequencing the most valuable type-strain genomes for metagenomic binning, comparative biology and taxonomic classification.</title>
        <authorList>
            <person name="Goeker M."/>
        </authorList>
    </citation>
    <scope>NUCLEOTIDE SEQUENCE [LARGE SCALE GENOMIC DNA]</scope>
    <source>
        <strain evidence="2 3">DSM 14552</strain>
    </source>
</reference>
<dbReference type="GO" id="GO:0051301">
    <property type="term" value="P:cell division"/>
    <property type="evidence" value="ECO:0007669"/>
    <property type="project" value="UniProtKB-KW"/>
</dbReference>
<dbReference type="RefSeq" id="WP_183613506.1">
    <property type="nucleotide sequence ID" value="NZ_JACICY010000005.1"/>
</dbReference>
<evidence type="ECO:0000313" key="3">
    <source>
        <dbReference type="Proteomes" id="UP000562395"/>
    </source>
</evidence>